<feature type="transmembrane region" description="Helical" evidence="6">
    <location>
        <begin position="122"/>
        <end position="142"/>
    </location>
</feature>
<feature type="transmembrane region" description="Helical" evidence="6">
    <location>
        <begin position="56"/>
        <end position="76"/>
    </location>
</feature>
<dbReference type="PANTHER" id="PTHR23320">
    <property type="entry name" value="MEMBRANE-SPANNING 4-DOMAINS SUBFAMILY A MS4A -RELATED"/>
    <property type="match status" value="1"/>
</dbReference>
<keyword evidence="7" id="KW-1185">Reference proteome</keyword>
<evidence type="ECO:0000256" key="3">
    <source>
        <dbReference type="ARBA" id="ARBA00022692"/>
    </source>
</evidence>
<evidence type="ECO:0000256" key="1">
    <source>
        <dbReference type="ARBA" id="ARBA00004141"/>
    </source>
</evidence>
<evidence type="ECO:0000256" key="4">
    <source>
        <dbReference type="ARBA" id="ARBA00022989"/>
    </source>
</evidence>
<dbReference type="OrthoDB" id="10071849at2759"/>
<keyword evidence="5 6" id="KW-0472">Membrane</keyword>
<comment type="subcellular location">
    <subcellularLocation>
        <location evidence="1">Membrane</location>
        <topology evidence="1">Multi-pass membrane protein</topology>
    </subcellularLocation>
</comment>
<feature type="transmembrane region" description="Helical" evidence="6">
    <location>
        <begin position="96"/>
        <end position="115"/>
    </location>
</feature>
<dbReference type="FunCoup" id="A0A6P8PQN1">
    <property type="interactions" value="75"/>
</dbReference>
<accession>A0A6P8PQN1</accession>
<dbReference type="Pfam" id="PF04103">
    <property type="entry name" value="CD20"/>
    <property type="match status" value="1"/>
</dbReference>
<organism evidence="7 8">
    <name type="scientific">Geotrypetes seraphini</name>
    <name type="common">Gaboon caecilian</name>
    <name type="synonym">Caecilia seraphini</name>
    <dbReference type="NCBI Taxonomy" id="260995"/>
    <lineage>
        <taxon>Eukaryota</taxon>
        <taxon>Metazoa</taxon>
        <taxon>Chordata</taxon>
        <taxon>Craniata</taxon>
        <taxon>Vertebrata</taxon>
        <taxon>Euteleostomi</taxon>
        <taxon>Amphibia</taxon>
        <taxon>Gymnophiona</taxon>
        <taxon>Geotrypetes</taxon>
    </lineage>
</organism>
<dbReference type="InParanoid" id="A0A6P8PQN1"/>
<dbReference type="AlphaFoldDB" id="A0A6P8PQN1"/>
<keyword evidence="4 6" id="KW-1133">Transmembrane helix</keyword>
<sequence length="239" mass="25990">MSSTVQESSGIVVITQVVPQPRPMDSAQTEGNTRAASLTSFYPRPLQKFYKGEPKALGVTQILTGVIQILLGTILIENEYRSYRFVMYTGVPFWSGSLYIISGSLSVAASCNPAIPLVRASLAMNIISSIAAGLGIIIYITLSSFYYRSYSLCYYAEDKEECSILNFSNTVFDGALVLLLVLTILEFCVSISTSAFACKVLCRNAYSEVNVVIYQNTSPNPVASGLSPSLPPCEETKSY</sequence>
<evidence type="ECO:0000256" key="2">
    <source>
        <dbReference type="ARBA" id="ARBA00009565"/>
    </source>
</evidence>
<dbReference type="GO" id="GO:0016020">
    <property type="term" value="C:membrane"/>
    <property type="evidence" value="ECO:0007669"/>
    <property type="project" value="UniProtKB-SubCell"/>
</dbReference>
<feature type="transmembrane region" description="Helical" evidence="6">
    <location>
        <begin position="175"/>
        <end position="198"/>
    </location>
</feature>
<evidence type="ECO:0000256" key="5">
    <source>
        <dbReference type="ARBA" id="ARBA00023136"/>
    </source>
</evidence>
<dbReference type="KEGG" id="gsh:117348706"/>
<comment type="similarity">
    <text evidence="2">Belongs to the MS4A family.</text>
</comment>
<evidence type="ECO:0000256" key="6">
    <source>
        <dbReference type="SAM" id="Phobius"/>
    </source>
</evidence>
<dbReference type="InterPro" id="IPR030417">
    <property type="entry name" value="MS4A"/>
</dbReference>
<keyword evidence="3 6" id="KW-0812">Transmembrane</keyword>
<proteinExistence type="inferred from homology"/>
<dbReference type="GeneID" id="117348706"/>
<reference evidence="8" key="1">
    <citation type="submission" date="2025-08" db="UniProtKB">
        <authorList>
            <consortium name="RefSeq"/>
        </authorList>
    </citation>
    <scope>IDENTIFICATION</scope>
</reference>
<name>A0A6P8PQN1_GEOSA</name>
<gene>
    <name evidence="8" type="primary">LOC117348706</name>
</gene>
<protein>
    <submittedName>
        <fullName evidence="8">Membrane-spanning 4-domains subfamily A member 4A-like</fullName>
    </submittedName>
</protein>
<dbReference type="PANTHER" id="PTHR23320:SF128">
    <property type="entry name" value="MEMBRANE-SPANNING 4-DOMAINS SUBFAMILY A MEMBER 4A"/>
    <property type="match status" value="1"/>
</dbReference>
<dbReference type="RefSeq" id="XP_033777013.1">
    <property type="nucleotide sequence ID" value="XM_033921122.1"/>
</dbReference>
<evidence type="ECO:0000313" key="7">
    <source>
        <dbReference type="Proteomes" id="UP000515159"/>
    </source>
</evidence>
<dbReference type="InterPro" id="IPR007237">
    <property type="entry name" value="CD20-like"/>
</dbReference>
<dbReference type="Proteomes" id="UP000515159">
    <property type="component" value="Chromosome 14"/>
</dbReference>
<evidence type="ECO:0000313" key="8">
    <source>
        <dbReference type="RefSeq" id="XP_033777013.1"/>
    </source>
</evidence>